<feature type="compositionally biased region" description="Low complexity" evidence="1">
    <location>
        <begin position="26"/>
        <end position="35"/>
    </location>
</feature>
<feature type="compositionally biased region" description="Polar residues" evidence="1">
    <location>
        <begin position="16"/>
        <end position="25"/>
    </location>
</feature>
<organism evidence="3">
    <name type="scientific">Cacopsylla melanoneura</name>
    <dbReference type="NCBI Taxonomy" id="428564"/>
    <lineage>
        <taxon>Eukaryota</taxon>
        <taxon>Metazoa</taxon>
        <taxon>Ecdysozoa</taxon>
        <taxon>Arthropoda</taxon>
        <taxon>Hexapoda</taxon>
        <taxon>Insecta</taxon>
        <taxon>Pterygota</taxon>
        <taxon>Neoptera</taxon>
        <taxon>Paraneoptera</taxon>
        <taxon>Hemiptera</taxon>
        <taxon>Sternorrhyncha</taxon>
        <taxon>Psylloidea</taxon>
        <taxon>Psyllidae</taxon>
        <taxon>Psyllinae</taxon>
        <taxon>Cacopsylla</taxon>
    </lineage>
</organism>
<evidence type="ECO:0000313" key="3">
    <source>
        <dbReference type="EMBL" id="CAG6790289.1"/>
    </source>
</evidence>
<feature type="transmembrane region" description="Helical" evidence="2">
    <location>
        <begin position="88"/>
        <end position="110"/>
    </location>
</feature>
<keyword evidence="2" id="KW-1133">Transmembrane helix</keyword>
<reference evidence="3" key="1">
    <citation type="submission" date="2021-05" db="EMBL/GenBank/DDBJ databases">
        <authorList>
            <person name="Alioto T."/>
            <person name="Alioto T."/>
            <person name="Gomez Garrido J."/>
        </authorList>
    </citation>
    <scope>NUCLEOTIDE SEQUENCE</scope>
</reference>
<proteinExistence type="predicted"/>
<name>A0A8D9FI25_9HEMI</name>
<dbReference type="EMBL" id="HBUF01669784">
    <property type="protein sequence ID" value="CAG6790289.1"/>
    <property type="molecule type" value="Transcribed_RNA"/>
</dbReference>
<keyword evidence="2" id="KW-0472">Membrane</keyword>
<protein>
    <recommendedName>
        <fullName evidence="4">Transmembrane protein</fullName>
    </recommendedName>
</protein>
<evidence type="ECO:0008006" key="4">
    <source>
        <dbReference type="Google" id="ProtNLM"/>
    </source>
</evidence>
<accession>A0A8D9FI25</accession>
<evidence type="ECO:0000256" key="2">
    <source>
        <dbReference type="SAM" id="Phobius"/>
    </source>
</evidence>
<evidence type="ECO:0000256" key="1">
    <source>
        <dbReference type="SAM" id="MobiDB-lite"/>
    </source>
</evidence>
<dbReference type="AlphaFoldDB" id="A0A8D9FI25"/>
<sequence>MYNCIQNYTLVIQTDHQKGNNTPRHSQNSPQQKPSSSYFKFFKCALFLAILFPNKHTNNKKQEKSGTKIFNLRESILKSAVLPFSPSLFLSNTLLLVLSFFKIILLFFVVKL</sequence>
<keyword evidence="2" id="KW-0812">Transmembrane</keyword>
<feature type="region of interest" description="Disordered" evidence="1">
    <location>
        <begin position="16"/>
        <end position="35"/>
    </location>
</feature>